<dbReference type="InterPro" id="IPR000897">
    <property type="entry name" value="SRP54_GTPase_dom"/>
</dbReference>
<evidence type="ECO:0000256" key="9">
    <source>
        <dbReference type="HAMAP-Rule" id="MF_00306"/>
    </source>
</evidence>
<dbReference type="CDD" id="cd18539">
    <property type="entry name" value="SRP_G"/>
    <property type="match status" value="1"/>
</dbReference>
<dbReference type="EC" id="3.6.5.4" evidence="9"/>
<evidence type="ECO:0000256" key="7">
    <source>
        <dbReference type="ARBA" id="ARBA00023274"/>
    </source>
</evidence>
<dbReference type="GO" id="GO:0003924">
    <property type="term" value="F:GTPase activity"/>
    <property type="evidence" value="ECO:0007669"/>
    <property type="project" value="UniProtKB-UniRule"/>
</dbReference>
<name>A0A1M5QLW2_9FIRM</name>
<dbReference type="Gene3D" id="1.20.120.140">
    <property type="entry name" value="Signal recognition particle SRP54, nucleotide-binding domain"/>
    <property type="match status" value="1"/>
</dbReference>
<dbReference type="SMART" id="SM00963">
    <property type="entry name" value="SRP54_N"/>
    <property type="match status" value="1"/>
</dbReference>
<dbReference type="GO" id="GO:0006614">
    <property type="term" value="P:SRP-dependent cotranslational protein targeting to membrane"/>
    <property type="evidence" value="ECO:0007669"/>
    <property type="project" value="InterPro"/>
</dbReference>
<dbReference type="PROSITE" id="PS00300">
    <property type="entry name" value="SRP54"/>
    <property type="match status" value="1"/>
</dbReference>
<dbReference type="HAMAP" id="MF_00306">
    <property type="entry name" value="SRP54"/>
    <property type="match status" value="1"/>
</dbReference>
<dbReference type="InterPro" id="IPR004125">
    <property type="entry name" value="Signal_recog_particle_SRP54_M"/>
</dbReference>
<dbReference type="RefSeq" id="WP_073093056.1">
    <property type="nucleotide sequence ID" value="NZ_FQWY01000036.1"/>
</dbReference>
<dbReference type="NCBIfam" id="TIGR00959">
    <property type="entry name" value="ffh"/>
    <property type="match status" value="1"/>
</dbReference>
<evidence type="ECO:0000256" key="6">
    <source>
        <dbReference type="ARBA" id="ARBA00023135"/>
    </source>
</evidence>
<dbReference type="Pfam" id="PF02978">
    <property type="entry name" value="SRP_SPB"/>
    <property type="match status" value="1"/>
</dbReference>
<dbReference type="SUPFAM" id="SSF52540">
    <property type="entry name" value="P-loop containing nucleoside triphosphate hydrolases"/>
    <property type="match status" value="1"/>
</dbReference>
<protein>
    <recommendedName>
        <fullName evidence="9">Signal recognition particle protein</fullName>
        <ecNumber evidence="9">3.6.5.4</ecNumber>
    </recommendedName>
    <alternativeName>
        <fullName evidence="9">Fifty-four homolog</fullName>
    </alternativeName>
</protein>
<feature type="binding site" evidence="9">
    <location>
        <begin position="108"/>
        <end position="115"/>
    </location>
    <ligand>
        <name>GTP</name>
        <dbReference type="ChEBI" id="CHEBI:37565"/>
    </ligand>
</feature>
<dbReference type="Pfam" id="PF00448">
    <property type="entry name" value="SRP54"/>
    <property type="match status" value="1"/>
</dbReference>
<comment type="similarity">
    <text evidence="1 9">Belongs to the GTP-binding SRP family. SRP54 subfamily.</text>
</comment>
<dbReference type="Proteomes" id="UP000242329">
    <property type="component" value="Unassembled WGS sequence"/>
</dbReference>
<dbReference type="SMART" id="SM00962">
    <property type="entry name" value="SRP54"/>
    <property type="match status" value="1"/>
</dbReference>
<evidence type="ECO:0000313" key="12">
    <source>
        <dbReference type="Proteomes" id="UP000242329"/>
    </source>
</evidence>
<keyword evidence="12" id="KW-1185">Reference proteome</keyword>
<dbReference type="SMART" id="SM00382">
    <property type="entry name" value="AAA"/>
    <property type="match status" value="1"/>
</dbReference>
<dbReference type="EMBL" id="FQWY01000036">
    <property type="protein sequence ID" value="SHH15062.1"/>
    <property type="molecule type" value="Genomic_DNA"/>
</dbReference>
<dbReference type="InterPro" id="IPR027417">
    <property type="entry name" value="P-loop_NTPase"/>
</dbReference>
<dbReference type="InterPro" id="IPR022941">
    <property type="entry name" value="SRP54"/>
</dbReference>
<evidence type="ECO:0000259" key="10">
    <source>
        <dbReference type="PROSITE" id="PS00300"/>
    </source>
</evidence>
<evidence type="ECO:0000256" key="4">
    <source>
        <dbReference type="ARBA" id="ARBA00022884"/>
    </source>
</evidence>
<dbReference type="GO" id="GO:0048500">
    <property type="term" value="C:signal recognition particle"/>
    <property type="evidence" value="ECO:0007669"/>
    <property type="project" value="UniProtKB-UniRule"/>
</dbReference>
<dbReference type="InterPro" id="IPR003593">
    <property type="entry name" value="AAA+_ATPase"/>
</dbReference>
<dbReference type="PANTHER" id="PTHR11564:SF5">
    <property type="entry name" value="SIGNAL RECOGNITION PARTICLE SUBUNIT SRP54"/>
    <property type="match status" value="1"/>
</dbReference>
<accession>A0A1M5QLW2</accession>
<dbReference type="SUPFAM" id="SSF47446">
    <property type="entry name" value="Signal peptide-binding domain"/>
    <property type="match status" value="1"/>
</dbReference>
<comment type="function">
    <text evidence="9">Involved in targeting and insertion of nascent membrane proteins into the cytoplasmic membrane. Binds to the hydrophobic signal sequence of the ribosome-nascent chain (RNC) as it emerges from the ribosomes. The SRP-RNC complex is then targeted to the cytoplasmic membrane where it interacts with the SRP receptor FtsY.</text>
</comment>
<keyword evidence="7 9" id="KW-0687">Ribonucleoprotein</keyword>
<feature type="binding site" evidence="9">
    <location>
        <begin position="247"/>
        <end position="250"/>
    </location>
    <ligand>
        <name>GTP</name>
        <dbReference type="ChEBI" id="CHEBI:37565"/>
    </ligand>
</feature>
<dbReference type="GO" id="GO:0008312">
    <property type="term" value="F:7S RNA binding"/>
    <property type="evidence" value="ECO:0007669"/>
    <property type="project" value="InterPro"/>
</dbReference>
<evidence type="ECO:0000256" key="5">
    <source>
        <dbReference type="ARBA" id="ARBA00023134"/>
    </source>
</evidence>
<dbReference type="Gene3D" id="1.10.260.30">
    <property type="entry name" value="Signal recognition particle, SRP54 subunit, M-domain"/>
    <property type="match status" value="1"/>
</dbReference>
<evidence type="ECO:0000256" key="3">
    <source>
        <dbReference type="ARBA" id="ARBA00022801"/>
    </source>
</evidence>
<comment type="catalytic activity">
    <reaction evidence="8 9">
        <text>GTP + H2O = GDP + phosphate + H(+)</text>
        <dbReference type="Rhea" id="RHEA:19669"/>
        <dbReference type="ChEBI" id="CHEBI:15377"/>
        <dbReference type="ChEBI" id="CHEBI:15378"/>
        <dbReference type="ChEBI" id="CHEBI:37565"/>
        <dbReference type="ChEBI" id="CHEBI:43474"/>
        <dbReference type="ChEBI" id="CHEBI:58189"/>
        <dbReference type="EC" id="3.6.5.4"/>
    </reaction>
</comment>
<comment type="subcellular location">
    <subcellularLocation>
        <location evidence="9">Cytoplasm</location>
    </subcellularLocation>
    <text evidence="9">The SRP-RNC complex is targeted to the cytoplasmic membrane.</text>
</comment>
<keyword evidence="4 9" id="KW-0694">RNA-binding</keyword>
<dbReference type="FunFam" id="3.40.50.300:FF:000022">
    <property type="entry name" value="Signal recognition particle 54 kDa subunit"/>
    <property type="match status" value="1"/>
</dbReference>
<reference evidence="12" key="1">
    <citation type="submission" date="2016-11" db="EMBL/GenBank/DDBJ databases">
        <authorList>
            <person name="Varghese N."/>
            <person name="Submissions S."/>
        </authorList>
    </citation>
    <scope>NUCLEOTIDE SEQUENCE [LARGE SCALE GENOMIC DNA]</scope>
    <source>
        <strain evidence="12">DSM 11003</strain>
    </source>
</reference>
<organism evidence="11 12">
    <name type="scientific">Thermosyntropha lipolytica DSM 11003</name>
    <dbReference type="NCBI Taxonomy" id="1123382"/>
    <lineage>
        <taxon>Bacteria</taxon>
        <taxon>Bacillati</taxon>
        <taxon>Bacillota</taxon>
        <taxon>Clostridia</taxon>
        <taxon>Eubacteriales</taxon>
        <taxon>Syntrophomonadaceae</taxon>
        <taxon>Thermosyntropha</taxon>
    </lineage>
</organism>
<dbReference type="Gene3D" id="3.40.50.300">
    <property type="entry name" value="P-loop containing nucleotide triphosphate hydrolases"/>
    <property type="match status" value="1"/>
</dbReference>
<keyword evidence="2 9" id="KW-0547">Nucleotide-binding</keyword>
<proteinExistence type="inferred from homology"/>
<evidence type="ECO:0000256" key="8">
    <source>
        <dbReference type="ARBA" id="ARBA00048027"/>
    </source>
</evidence>
<keyword evidence="6 9" id="KW-0733">Signal recognition particle</keyword>
<dbReference type="Pfam" id="PF02881">
    <property type="entry name" value="SRP54_N"/>
    <property type="match status" value="1"/>
</dbReference>
<feature type="binding site" evidence="9">
    <location>
        <begin position="189"/>
        <end position="193"/>
    </location>
    <ligand>
        <name>GTP</name>
        <dbReference type="ChEBI" id="CHEBI:37565"/>
    </ligand>
</feature>
<evidence type="ECO:0000256" key="1">
    <source>
        <dbReference type="ARBA" id="ARBA00005450"/>
    </source>
</evidence>
<dbReference type="InterPro" id="IPR036891">
    <property type="entry name" value="Signal_recog_part_SRP54_M_sf"/>
</dbReference>
<dbReference type="InterPro" id="IPR004780">
    <property type="entry name" value="SRP"/>
</dbReference>
<keyword evidence="9" id="KW-0963">Cytoplasm</keyword>
<dbReference type="InterPro" id="IPR042101">
    <property type="entry name" value="SRP54_N_sf"/>
</dbReference>
<gene>
    <name evidence="9" type="primary">ffh</name>
    <name evidence="11" type="ORF">SAMN02745221_01798</name>
</gene>
<comment type="domain">
    <text evidence="9">Composed of three domains: the N-terminal N domain, which is responsible for interactions with the ribosome, the central G domain, which binds GTP, and the C-terminal M domain, which binds the RNA and the signal sequence of the RNC.</text>
</comment>
<keyword evidence="5 9" id="KW-0342">GTP-binding</keyword>
<dbReference type="GO" id="GO:0005525">
    <property type="term" value="F:GTP binding"/>
    <property type="evidence" value="ECO:0007669"/>
    <property type="project" value="UniProtKB-UniRule"/>
</dbReference>
<keyword evidence="3 9" id="KW-0378">Hydrolase</keyword>
<evidence type="ECO:0000256" key="2">
    <source>
        <dbReference type="ARBA" id="ARBA00022741"/>
    </source>
</evidence>
<dbReference type="STRING" id="1123382.SAMN02745221_01798"/>
<dbReference type="AlphaFoldDB" id="A0A1M5QLW2"/>
<dbReference type="PANTHER" id="PTHR11564">
    <property type="entry name" value="SIGNAL RECOGNITION PARTICLE 54K PROTEIN SRP54"/>
    <property type="match status" value="1"/>
</dbReference>
<comment type="subunit">
    <text evidence="9">Part of the signal recognition particle protein translocation system, which is composed of SRP and FtsY.</text>
</comment>
<sequence>MAFEGLTDRLQDIFRKLRGKGKITEEDVKVAMREVRLALLEADVNFKVVKDFINRVKDRAVGQEVLQSLTPGQQIIKIVYDEMTELMGGKESKLNLGSKTPSVIMAVGLQGAGKTTTVAKLAKTLVKQGRRPLLVACDVYRPAAIKQLQVLGEQIGVPVFSMGQNNPVDIARASLHHAKSNNRDIVILDTAGRLHINEELMEELKNIKEAVNPDEILLVVDAMTGQDAVNVAEAFNNDLGLTGVILTKLDGDTRGGAALSVKAVTGCPIKYVGMGEKLDALEVFHPDRMASRILGMGDILTLVEKAQASFDEKKAREMERKIRKQEFTLEDFLEQMQQVRAMGPLEEILGMIPGLGKQLKGMKAEFDEKELAHIEAIIKSMTPEERRNPEIINGSRKKRIARGSGTRVQDVNRLLKQFEESRKLMKQITDLTSKKGKKGGLPPIKFPF</sequence>
<dbReference type="OrthoDB" id="9804720at2"/>
<feature type="domain" description="SRP54-type proteins GTP-binding" evidence="10">
    <location>
        <begin position="268"/>
        <end position="281"/>
    </location>
</feature>
<evidence type="ECO:0000313" key="11">
    <source>
        <dbReference type="EMBL" id="SHH15062.1"/>
    </source>
</evidence>
<dbReference type="InterPro" id="IPR013822">
    <property type="entry name" value="Signal_recog_particl_SRP54_hlx"/>
</dbReference>